<protein>
    <submittedName>
        <fullName evidence="2">Uncharacterized protein</fullName>
    </submittedName>
</protein>
<comment type="caution">
    <text evidence="2">The sequence shown here is derived from an EMBL/GenBank/DDBJ whole genome shotgun (WGS) entry which is preliminary data.</text>
</comment>
<keyword evidence="3" id="KW-1185">Reference proteome</keyword>
<proteinExistence type="predicted"/>
<dbReference type="EMBL" id="NMUH01001363">
    <property type="protein sequence ID" value="MQL91638.1"/>
    <property type="molecule type" value="Genomic_DNA"/>
</dbReference>
<feature type="region of interest" description="Disordered" evidence="1">
    <location>
        <begin position="158"/>
        <end position="184"/>
    </location>
</feature>
<sequence>MSGSAWDCDRGYVAFLKTTYPLSPSGLMDGAMGYVTFPIVSPQMPSDRRDGRPLCQYSSGGDVSPSGVPWRRGACRLFRAAGLSLGARAPFPLSPFFFPFFLSLPLRALLGGRGAFSVVVAAMLRWASLRSCRGRVRAVRCEEETAKPTRRPRWVSLRSSGRARVGRRRRGGETSQQRQVARNFGSSEIRSKFRQLSTRGGGRSL</sequence>
<dbReference type="AlphaFoldDB" id="A0A843V6C2"/>
<name>A0A843V6C2_COLES</name>
<reference evidence="2" key="1">
    <citation type="submission" date="2017-07" db="EMBL/GenBank/DDBJ databases">
        <title>Taro Niue Genome Assembly and Annotation.</title>
        <authorList>
            <person name="Atibalentja N."/>
            <person name="Keating K."/>
            <person name="Fields C.J."/>
        </authorList>
    </citation>
    <scope>NUCLEOTIDE SEQUENCE</scope>
    <source>
        <strain evidence="2">Niue_2</strain>
        <tissue evidence="2">Leaf</tissue>
    </source>
</reference>
<organism evidence="2 3">
    <name type="scientific">Colocasia esculenta</name>
    <name type="common">Wild taro</name>
    <name type="synonym">Arum esculentum</name>
    <dbReference type="NCBI Taxonomy" id="4460"/>
    <lineage>
        <taxon>Eukaryota</taxon>
        <taxon>Viridiplantae</taxon>
        <taxon>Streptophyta</taxon>
        <taxon>Embryophyta</taxon>
        <taxon>Tracheophyta</taxon>
        <taxon>Spermatophyta</taxon>
        <taxon>Magnoliopsida</taxon>
        <taxon>Liliopsida</taxon>
        <taxon>Araceae</taxon>
        <taxon>Aroideae</taxon>
        <taxon>Colocasieae</taxon>
        <taxon>Colocasia</taxon>
    </lineage>
</organism>
<feature type="compositionally biased region" description="Polar residues" evidence="1">
    <location>
        <begin position="173"/>
        <end position="184"/>
    </location>
</feature>
<evidence type="ECO:0000313" key="2">
    <source>
        <dbReference type="EMBL" id="MQL91638.1"/>
    </source>
</evidence>
<accession>A0A843V6C2</accession>
<evidence type="ECO:0000256" key="1">
    <source>
        <dbReference type="SAM" id="MobiDB-lite"/>
    </source>
</evidence>
<evidence type="ECO:0000313" key="3">
    <source>
        <dbReference type="Proteomes" id="UP000652761"/>
    </source>
</evidence>
<gene>
    <name evidence="2" type="ORF">Taro_024254</name>
</gene>
<dbReference type="Proteomes" id="UP000652761">
    <property type="component" value="Unassembled WGS sequence"/>
</dbReference>